<dbReference type="InterPro" id="IPR052934">
    <property type="entry name" value="Methyl-DNA_Rec/Restrict_Enz"/>
</dbReference>
<proteinExistence type="predicted"/>
<protein>
    <submittedName>
        <fullName evidence="2">AAA family ATPase</fullName>
    </submittedName>
</protein>
<name>A0A563ELZ9_9PSEU</name>
<dbReference type="PANTHER" id="PTHR37291">
    <property type="entry name" value="5-METHYLCYTOSINE-SPECIFIC RESTRICTION ENZYME B"/>
    <property type="match status" value="1"/>
</dbReference>
<dbReference type="EMBL" id="VOBR01000022">
    <property type="protein sequence ID" value="TWP48089.1"/>
    <property type="molecule type" value="Genomic_DNA"/>
</dbReference>
<organism evidence="2 3">
    <name type="scientific">Lentzea tibetensis</name>
    <dbReference type="NCBI Taxonomy" id="2591470"/>
    <lineage>
        <taxon>Bacteria</taxon>
        <taxon>Bacillati</taxon>
        <taxon>Actinomycetota</taxon>
        <taxon>Actinomycetes</taxon>
        <taxon>Pseudonocardiales</taxon>
        <taxon>Pseudonocardiaceae</taxon>
        <taxon>Lentzea</taxon>
    </lineage>
</organism>
<dbReference type="OrthoDB" id="9781481at2"/>
<dbReference type="Pfam" id="PF07728">
    <property type="entry name" value="AAA_5"/>
    <property type="match status" value="1"/>
</dbReference>
<evidence type="ECO:0000259" key="1">
    <source>
        <dbReference type="SMART" id="SM00382"/>
    </source>
</evidence>
<gene>
    <name evidence="2" type="ORF">FKR81_29345</name>
</gene>
<dbReference type="RefSeq" id="WP_146356686.1">
    <property type="nucleotide sequence ID" value="NZ_VOBR01000022.1"/>
</dbReference>
<comment type="caution">
    <text evidence="2">The sequence shown here is derived from an EMBL/GenBank/DDBJ whole genome shotgun (WGS) entry which is preliminary data.</text>
</comment>
<sequence length="647" mass="73179">MSYTRGGSVMAGPDELQRALDAHPKPDVAERQHLIDREREEVFTYFPLDLWPDLALDRYALGIGDQLTFCRMMEYQTPYLGGIKGGSSVKHIIYKRRSDGDWYRAGSLADLPVDEAWKRLREQFVAAFDAVNQERFDQLDRLTLLRHGQSLVTKALSTYFPDAFLPIFSAAHLREYIRLFGAEPVPNGLSWQLNRQLMDLARLHPKTGDWSLLEVTRFLYDHLDPRTSTETAIKVRPHHDWAHWLATGTMRLATELDDLAQYSKPDEMPVNRWLATRLLRDFRDLSAGSHVVAHRGYWEVLAVGTVADDSYSYDGEFHSIKVDWDTSYAQQLDEPIKGRWPYVPGPLKSAVWRKIQTRVTHVETIPRDVEDVIRGLERKNQVILYGPPGTGKTRLAFAAAAAFAGDHVTHATFHPSYGYEDFVEGFKPVDTGHGLALKLTDGVFLQVCAQARNTGRHVLVIDEINRADLARVLGELVTYLEKDKRGRAFTLSTSGRPFDVPPNVFIIGTMNTADRSVAHLDAAIRRRFEFQEIRPDHGLLAGEIGPLDLEALVDALNTRVRTHLGRDHEIGHAFFLRDDKPLDNEQDVHSAFFRDVVPLLEDYTINDEGLLRAILGEKISIEVSPDELLTLLAKEFQAEASTDAPGA</sequence>
<dbReference type="PANTHER" id="PTHR37291:SF1">
    <property type="entry name" value="TYPE IV METHYL-DIRECTED RESTRICTION ENZYME ECOKMCRB SUBUNIT"/>
    <property type="match status" value="1"/>
</dbReference>
<dbReference type="InterPro" id="IPR027417">
    <property type="entry name" value="P-loop_NTPase"/>
</dbReference>
<dbReference type="Gene3D" id="3.40.50.300">
    <property type="entry name" value="P-loop containing nucleotide triphosphate hydrolases"/>
    <property type="match status" value="1"/>
</dbReference>
<dbReference type="InterPro" id="IPR011704">
    <property type="entry name" value="ATPase_dyneun-rel_AAA"/>
</dbReference>
<dbReference type="InterPro" id="IPR003593">
    <property type="entry name" value="AAA+_ATPase"/>
</dbReference>
<accession>A0A563ELZ9</accession>
<dbReference type="SMART" id="SM00382">
    <property type="entry name" value="AAA"/>
    <property type="match status" value="1"/>
</dbReference>
<dbReference type="GO" id="GO:0005524">
    <property type="term" value="F:ATP binding"/>
    <property type="evidence" value="ECO:0007669"/>
    <property type="project" value="InterPro"/>
</dbReference>
<keyword evidence="3" id="KW-1185">Reference proteome</keyword>
<dbReference type="GO" id="GO:0016887">
    <property type="term" value="F:ATP hydrolysis activity"/>
    <property type="evidence" value="ECO:0007669"/>
    <property type="project" value="InterPro"/>
</dbReference>
<dbReference type="Proteomes" id="UP000316639">
    <property type="component" value="Unassembled WGS sequence"/>
</dbReference>
<feature type="domain" description="AAA+ ATPase" evidence="1">
    <location>
        <begin position="378"/>
        <end position="538"/>
    </location>
</feature>
<dbReference type="SUPFAM" id="SSF52540">
    <property type="entry name" value="P-loop containing nucleoside triphosphate hydrolases"/>
    <property type="match status" value="1"/>
</dbReference>
<evidence type="ECO:0000313" key="3">
    <source>
        <dbReference type="Proteomes" id="UP000316639"/>
    </source>
</evidence>
<evidence type="ECO:0000313" key="2">
    <source>
        <dbReference type="EMBL" id="TWP48089.1"/>
    </source>
</evidence>
<dbReference type="AlphaFoldDB" id="A0A563ELZ9"/>
<reference evidence="2 3" key="1">
    <citation type="submission" date="2019-07" db="EMBL/GenBank/DDBJ databases">
        <title>Lentzea xizangensis sp. nov., isolated from Qinghai-Tibetan Plateau Soils.</title>
        <authorList>
            <person name="Huang J."/>
        </authorList>
    </citation>
    <scope>NUCLEOTIDE SEQUENCE [LARGE SCALE GENOMIC DNA]</scope>
    <source>
        <strain evidence="2 3">FXJ1.1311</strain>
    </source>
</reference>